<comment type="caution">
    <text evidence="8">The sequence shown here is derived from an EMBL/GenBank/DDBJ whole genome shotgun (WGS) entry which is preliminary data.</text>
</comment>
<evidence type="ECO:0000256" key="3">
    <source>
        <dbReference type="ARBA" id="ARBA00022989"/>
    </source>
</evidence>
<organism evidence="8 9">
    <name type="scientific">Aspergillus granulosus</name>
    <dbReference type="NCBI Taxonomy" id="176169"/>
    <lineage>
        <taxon>Eukaryota</taxon>
        <taxon>Fungi</taxon>
        <taxon>Dikarya</taxon>
        <taxon>Ascomycota</taxon>
        <taxon>Pezizomycotina</taxon>
        <taxon>Eurotiomycetes</taxon>
        <taxon>Eurotiomycetidae</taxon>
        <taxon>Eurotiales</taxon>
        <taxon>Aspergillaceae</taxon>
        <taxon>Aspergillus</taxon>
        <taxon>Aspergillus subgen. Nidulantes</taxon>
    </lineage>
</organism>
<feature type="region of interest" description="Disordered" evidence="5">
    <location>
        <begin position="285"/>
        <end position="317"/>
    </location>
</feature>
<reference evidence="8 9" key="1">
    <citation type="submission" date="2024-07" db="EMBL/GenBank/DDBJ databases">
        <title>Section-level genome sequencing and comparative genomics of Aspergillus sections Usti and Cavernicolus.</title>
        <authorList>
            <consortium name="Lawrence Berkeley National Laboratory"/>
            <person name="Nybo J.L."/>
            <person name="Vesth T.C."/>
            <person name="Theobald S."/>
            <person name="Frisvad J.C."/>
            <person name="Larsen T.O."/>
            <person name="Kjaerboelling I."/>
            <person name="Rothschild-Mancinelli K."/>
            <person name="Lyhne E.K."/>
            <person name="Kogle M.E."/>
            <person name="Barry K."/>
            <person name="Clum A."/>
            <person name="Na H."/>
            <person name="Ledsgaard L."/>
            <person name="Lin J."/>
            <person name="Lipzen A."/>
            <person name="Kuo A."/>
            <person name="Riley R."/>
            <person name="Mondo S."/>
            <person name="Labutti K."/>
            <person name="Haridas S."/>
            <person name="Pangalinan J."/>
            <person name="Salamov A.A."/>
            <person name="Simmons B.A."/>
            <person name="Magnuson J.K."/>
            <person name="Chen J."/>
            <person name="Drula E."/>
            <person name="Henrissat B."/>
            <person name="Wiebenga A."/>
            <person name="Lubbers R.J."/>
            <person name="Gomes A.C."/>
            <person name="Makela M.R."/>
            <person name="Stajich J."/>
            <person name="Grigoriev I.V."/>
            <person name="Mortensen U.H."/>
            <person name="De Vries R.P."/>
            <person name="Baker S.E."/>
            <person name="Andersen M.R."/>
        </authorList>
    </citation>
    <scope>NUCLEOTIDE SEQUENCE [LARGE SCALE GENOMIC DNA]</scope>
    <source>
        <strain evidence="8 9">CBS 588.65</strain>
    </source>
</reference>
<evidence type="ECO:0000313" key="8">
    <source>
        <dbReference type="EMBL" id="KAL2807807.1"/>
    </source>
</evidence>
<dbReference type="InterPro" id="IPR051694">
    <property type="entry name" value="Immunoregulatory_rcpt-like"/>
</dbReference>
<evidence type="ECO:0000256" key="2">
    <source>
        <dbReference type="ARBA" id="ARBA00022692"/>
    </source>
</evidence>
<protein>
    <submittedName>
        <fullName evidence="8">Uncharacterized protein</fullName>
    </submittedName>
</protein>
<feature type="compositionally biased region" description="Low complexity" evidence="5">
    <location>
        <begin position="216"/>
        <end position="240"/>
    </location>
</feature>
<dbReference type="PANTHER" id="PTHR15549">
    <property type="entry name" value="PAIRED IMMUNOGLOBULIN-LIKE TYPE 2 RECEPTOR"/>
    <property type="match status" value="1"/>
</dbReference>
<feature type="transmembrane region" description="Helical" evidence="6">
    <location>
        <begin position="256"/>
        <end position="281"/>
    </location>
</feature>
<proteinExistence type="predicted"/>
<accession>A0ABR4GYT2</accession>
<feature type="chain" id="PRO_5046343957" evidence="7">
    <location>
        <begin position="20"/>
        <end position="339"/>
    </location>
</feature>
<evidence type="ECO:0000256" key="7">
    <source>
        <dbReference type="SAM" id="SignalP"/>
    </source>
</evidence>
<feature type="compositionally biased region" description="Basic and acidic residues" evidence="5">
    <location>
        <begin position="294"/>
        <end position="308"/>
    </location>
</feature>
<dbReference type="EMBL" id="JBFXLT010000130">
    <property type="protein sequence ID" value="KAL2807807.1"/>
    <property type="molecule type" value="Genomic_DNA"/>
</dbReference>
<dbReference type="Proteomes" id="UP001610334">
    <property type="component" value="Unassembled WGS sequence"/>
</dbReference>
<gene>
    <name evidence="8" type="ORF">BJX63DRAFT_411226</name>
</gene>
<sequence length="339" mass="36620">MRSAIAMLWVLFMVAVADAVLHNGPQPTRWTDLKTVAAILDPTSAPPLRSNRVDLHRRDTTSQAESSICGYYEGSKNSRLACYHGNACVFHAPDSEFPGMVGCCLTTSTTTPCIIFSTCYNSAEISATPSLLSSTSDPFVMLCTYEDNPECHTRTWPDLNVSDFACTDETSSQPETMYTAGSLTDVDDDEDQITETISVSWIADAVLHSLRSVSATTTSTSETTTPQSTPSESPSTGLTSDTEDSDPKSDDSSTPVGAIVGGIVGGVVGITLLAVGGWLIWRRRRKSTDPGQQEEAKPQPRAREEVSELHGGTASGRHELMAQREIAELPTQEVRYELE</sequence>
<evidence type="ECO:0000256" key="1">
    <source>
        <dbReference type="ARBA" id="ARBA00004167"/>
    </source>
</evidence>
<feature type="region of interest" description="Disordered" evidence="5">
    <location>
        <begin position="215"/>
        <end position="254"/>
    </location>
</feature>
<feature type="signal peptide" evidence="7">
    <location>
        <begin position="1"/>
        <end position="19"/>
    </location>
</feature>
<name>A0ABR4GYT2_9EURO</name>
<keyword evidence="4 6" id="KW-0472">Membrane</keyword>
<evidence type="ECO:0000313" key="9">
    <source>
        <dbReference type="Proteomes" id="UP001610334"/>
    </source>
</evidence>
<dbReference type="PANTHER" id="PTHR15549:SF33">
    <property type="entry name" value="MEMBRANE PROTEIN WSC4, PUTATIVE (AFU_ORTHOLOGUE AFUA_5G09020)-RELATED"/>
    <property type="match status" value="1"/>
</dbReference>
<keyword evidence="9" id="KW-1185">Reference proteome</keyword>
<keyword evidence="3 6" id="KW-1133">Transmembrane helix</keyword>
<evidence type="ECO:0000256" key="5">
    <source>
        <dbReference type="SAM" id="MobiDB-lite"/>
    </source>
</evidence>
<evidence type="ECO:0000256" key="4">
    <source>
        <dbReference type="ARBA" id="ARBA00023136"/>
    </source>
</evidence>
<keyword evidence="2 6" id="KW-0812">Transmembrane</keyword>
<comment type="subcellular location">
    <subcellularLocation>
        <location evidence="1">Membrane</location>
        <topology evidence="1">Single-pass membrane protein</topology>
    </subcellularLocation>
</comment>
<evidence type="ECO:0000256" key="6">
    <source>
        <dbReference type="SAM" id="Phobius"/>
    </source>
</evidence>
<keyword evidence="7" id="KW-0732">Signal</keyword>